<keyword evidence="2" id="KW-0413">Isomerase</keyword>
<feature type="non-terminal residue" evidence="4">
    <location>
        <position position="268"/>
    </location>
</feature>
<dbReference type="PANTHER" id="PTHR13326:SF21">
    <property type="entry name" value="PSEUDOURIDYLATE SYNTHASE PUS7L"/>
    <property type="match status" value="1"/>
</dbReference>
<reference evidence="4" key="1">
    <citation type="journal article" date="2014" name="Front. Microbiol.">
        <title>High frequency of phylogenetically diverse reductive dehalogenase-homologous genes in deep subseafloor sedimentary metagenomes.</title>
        <authorList>
            <person name="Kawai M."/>
            <person name="Futagami T."/>
            <person name="Toyoda A."/>
            <person name="Takaki Y."/>
            <person name="Nishi S."/>
            <person name="Hori S."/>
            <person name="Arai W."/>
            <person name="Tsubouchi T."/>
            <person name="Morono Y."/>
            <person name="Uchiyama I."/>
            <person name="Ito T."/>
            <person name="Fujiyama A."/>
            <person name="Inagaki F."/>
            <person name="Takami H."/>
        </authorList>
    </citation>
    <scope>NUCLEOTIDE SEQUENCE</scope>
    <source>
        <strain evidence="4">Expedition CK06-06</strain>
    </source>
</reference>
<name>X1BWI2_9ZZZZ</name>
<organism evidence="4">
    <name type="scientific">marine sediment metagenome</name>
    <dbReference type="NCBI Taxonomy" id="412755"/>
    <lineage>
        <taxon>unclassified sequences</taxon>
        <taxon>metagenomes</taxon>
        <taxon>ecological metagenomes</taxon>
    </lineage>
</organism>
<dbReference type="AlphaFoldDB" id="X1BWI2"/>
<evidence type="ECO:0000313" key="4">
    <source>
        <dbReference type="EMBL" id="GAH00161.1"/>
    </source>
</evidence>
<evidence type="ECO:0000256" key="2">
    <source>
        <dbReference type="ARBA" id="ARBA00023235"/>
    </source>
</evidence>
<feature type="domain" description="TRUD" evidence="3">
    <location>
        <begin position="87"/>
        <end position="268"/>
    </location>
</feature>
<proteinExistence type="inferred from homology"/>
<dbReference type="GO" id="GO:0001522">
    <property type="term" value="P:pseudouridine synthesis"/>
    <property type="evidence" value="ECO:0007669"/>
    <property type="project" value="InterPro"/>
</dbReference>
<dbReference type="SUPFAM" id="SSF55120">
    <property type="entry name" value="Pseudouridine synthase"/>
    <property type="match status" value="1"/>
</dbReference>
<sequence>EHISYSGLKDHRAITVQQMSVKGNVIKKLKKIKKKNIFIRDIRSTKHPLKVGDNWGNHFSIIIRNIEGYRKLSRNIEAINQFLNKYGFPNYYGLQRFGIYRPNSHLIGKYILQKKYKESIEEFLMRIYSIEEIKNIGGRKEISEIIERMNSFDEIPRKFEFEKKIIDYLAKNGEDFFGCLSSLSKNILNLVISAYQSYLFNKALSRRIQLGYPRFKPVKGDLIGILEDEMGHLTKIKYLYNGNLKKPLKKALKIDRAAIISPIIGYDS</sequence>
<dbReference type="InterPro" id="IPR042214">
    <property type="entry name" value="TruD_catalytic"/>
</dbReference>
<accession>X1BWI2</accession>
<comment type="similarity">
    <text evidence="1">Belongs to the pseudouridine synthase TruD family.</text>
</comment>
<dbReference type="GO" id="GO:0009982">
    <property type="term" value="F:pseudouridine synthase activity"/>
    <property type="evidence" value="ECO:0007669"/>
    <property type="project" value="InterPro"/>
</dbReference>
<dbReference type="InterPro" id="IPR011760">
    <property type="entry name" value="PsdUridine_synth_TruD_insert"/>
</dbReference>
<comment type="caution">
    <text evidence="4">The sequence shown here is derived from an EMBL/GenBank/DDBJ whole genome shotgun (WGS) entry which is preliminary data.</text>
</comment>
<evidence type="ECO:0000259" key="3">
    <source>
        <dbReference type="PROSITE" id="PS50984"/>
    </source>
</evidence>
<dbReference type="PANTHER" id="PTHR13326">
    <property type="entry name" value="TRNA PSEUDOURIDINE SYNTHASE D"/>
    <property type="match status" value="1"/>
</dbReference>
<evidence type="ECO:0000256" key="1">
    <source>
        <dbReference type="ARBA" id="ARBA00007953"/>
    </source>
</evidence>
<dbReference type="EMBL" id="BART01029348">
    <property type="protein sequence ID" value="GAH00161.1"/>
    <property type="molecule type" value="Genomic_DNA"/>
</dbReference>
<dbReference type="InterPro" id="IPR020103">
    <property type="entry name" value="PsdUridine_synth_cat_dom_sf"/>
</dbReference>
<dbReference type="Gene3D" id="3.30.2350.20">
    <property type="entry name" value="TruD, catalytic domain"/>
    <property type="match status" value="2"/>
</dbReference>
<gene>
    <name evidence="4" type="ORF">S01H4_51524</name>
</gene>
<protein>
    <recommendedName>
        <fullName evidence="3">TRUD domain-containing protein</fullName>
    </recommendedName>
</protein>
<dbReference type="PROSITE" id="PS50984">
    <property type="entry name" value="TRUD"/>
    <property type="match status" value="1"/>
</dbReference>
<dbReference type="GO" id="GO:0003723">
    <property type="term" value="F:RNA binding"/>
    <property type="evidence" value="ECO:0007669"/>
    <property type="project" value="InterPro"/>
</dbReference>
<feature type="non-terminal residue" evidence="4">
    <location>
        <position position="1"/>
    </location>
</feature>
<dbReference type="Pfam" id="PF01142">
    <property type="entry name" value="TruD"/>
    <property type="match status" value="1"/>
</dbReference>
<dbReference type="InterPro" id="IPR001656">
    <property type="entry name" value="PsdUridine_synth_TruD"/>
</dbReference>